<accession>A0A7D7QB11</accession>
<name>A0A7D7QB11_9NOSO</name>
<dbReference type="KEGG" id="ned:HUN01_27405"/>
<dbReference type="RefSeq" id="WP_181928794.1">
    <property type="nucleotide sequence ID" value="NZ_CP054698.1"/>
</dbReference>
<evidence type="ECO:0000313" key="2">
    <source>
        <dbReference type="EMBL" id="QMS91135.1"/>
    </source>
</evidence>
<dbReference type="EMBL" id="CP054698">
    <property type="protein sequence ID" value="QMS91135.1"/>
    <property type="molecule type" value="Genomic_DNA"/>
</dbReference>
<gene>
    <name evidence="2" type="ORF">HUN01_27405</name>
</gene>
<dbReference type="InterPro" id="IPR008538">
    <property type="entry name" value="Uma2"/>
</dbReference>
<dbReference type="Pfam" id="PF05685">
    <property type="entry name" value="Uma2"/>
    <property type="match status" value="1"/>
</dbReference>
<dbReference type="PANTHER" id="PTHR34107">
    <property type="entry name" value="SLL0198 PROTEIN-RELATED"/>
    <property type="match status" value="1"/>
</dbReference>
<dbReference type="CDD" id="cd06260">
    <property type="entry name" value="DUF820-like"/>
    <property type="match status" value="1"/>
</dbReference>
<keyword evidence="3" id="KW-1185">Reference proteome</keyword>
<proteinExistence type="predicted"/>
<dbReference type="Proteomes" id="UP000514713">
    <property type="component" value="Chromosome"/>
</dbReference>
<keyword evidence="2" id="KW-0255">Endonuclease</keyword>
<protein>
    <submittedName>
        <fullName evidence="2">Uma2 family endonuclease</fullName>
    </submittedName>
</protein>
<feature type="domain" description="Putative restriction endonuclease" evidence="1">
    <location>
        <begin position="10"/>
        <end position="188"/>
    </location>
</feature>
<dbReference type="SUPFAM" id="SSF52980">
    <property type="entry name" value="Restriction endonuclease-like"/>
    <property type="match status" value="1"/>
</dbReference>
<dbReference type="Gene3D" id="3.90.1570.10">
    <property type="entry name" value="tt1808, chain A"/>
    <property type="match status" value="1"/>
</dbReference>
<evidence type="ECO:0000259" key="1">
    <source>
        <dbReference type="Pfam" id="PF05685"/>
    </source>
</evidence>
<sequence length="195" mass="22681">MTITTPKITFEEYLKYDDGTDTRYELVNGELIPMSLGSGKHGAITEFLNVCFRGEILRLKWDWTSKQMVIGVRSPRAGRWDTSRIPDVVVIPLPQWRELRNREAVIELNEPPPLLVVEVVSESTKIVDYRAKRVEYNVLNIPEYWIVDPLTNKVTIFTLIEELYEPIEFFGRDRIQSQTFPHLELTVEQVLTADN</sequence>
<dbReference type="AlphaFoldDB" id="A0A7D7QB11"/>
<dbReference type="PANTHER" id="PTHR34107:SF2">
    <property type="entry name" value="SLL0888 PROTEIN"/>
    <property type="match status" value="1"/>
</dbReference>
<dbReference type="GO" id="GO:0004519">
    <property type="term" value="F:endonuclease activity"/>
    <property type="evidence" value="ECO:0007669"/>
    <property type="project" value="UniProtKB-KW"/>
</dbReference>
<keyword evidence="2" id="KW-0378">Hydrolase</keyword>
<organism evidence="2 3">
    <name type="scientific">Nostoc edaphicum CCNP1411</name>
    <dbReference type="NCBI Taxonomy" id="1472755"/>
    <lineage>
        <taxon>Bacteria</taxon>
        <taxon>Bacillati</taxon>
        <taxon>Cyanobacteriota</taxon>
        <taxon>Cyanophyceae</taxon>
        <taxon>Nostocales</taxon>
        <taxon>Nostocaceae</taxon>
        <taxon>Nostoc</taxon>
    </lineage>
</organism>
<dbReference type="InterPro" id="IPR011335">
    <property type="entry name" value="Restrct_endonuc-II-like"/>
</dbReference>
<evidence type="ECO:0000313" key="3">
    <source>
        <dbReference type="Proteomes" id="UP000514713"/>
    </source>
</evidence>
<keyword evidence="2" id="KW-0540">Nuclease</keyword>
<reference evidence="3" key="1">
    <citation type="submission" date="2020-06" db="EMBL/GenBank/DDBJ databases">
        <title>Nostoc edaphicum CCNP1411 genome.</title>
        <authorList>
            <person name="Fidor A."/>
            <person name="Grabski M."/>
            <person name="Gawor J."/>
            <person name="Gromadka R."/>
            <person name="Wegrzyn G."/>
            <person name="Mazur-Marzec H."/>
        </authorList>
    </citation>
    <scope>NUCLEOTIDE SEQUENCE [LARGE SCALE GENOMIC DNA]</scope>
    <source>
        <strain evidence="3">CCNP1411</strain>
    </source>
</reference>
<dbReference type="InterPro" id="IPR012296">
    <property type="entry name" value="Nuclease_put_TT1808"/>
</dbReference>